<comment type="caution">
    <text evidence="14">Lacks conserved residue(s) required for the propagation of feature annotation.</text>
</comment>
<dbReference type="Gene3D" id="2.60.120.650">
    <property type="entry name" value="Cupin"/>
    <property type="match status" value="1"/>
</dbReference>
<evidence type="ECO:0000256" key="8">
    <source>
        <dbReference type="ARBA" id="ARBA00023004"/>
    </source>
</evidence>
<dbReference type="GO" id="GO:0008270">
    <property type="term" value="F:zinc ion binding"/>
    <property type="evidence" value="ECO:0007669"/>
    <property type="project" value="UniProtKB-KW"/>
</dbReference>
<evidence type="ECO:0000256" key="15">
    <source>
        <dbReference type="SAM" id="MobiDB-lite"/>
    </source>
</evidence>
<evidence type="ECO:0000313" key="19">
    <source>
        <dbReference type="EMBL" id="CAH9136942.1"/>
    </source>
</evidence>
<dbReference type="Proteomes" id="UP001152523">
    <property type="component" value="Unassembled WGS sequence"/>
</dbReference>
<evidence type="ECO:0000256" key="12">
    <source>
        <dbReference type="ARBA" id="ARBA00060112"/>
    </source>
</evidence>
<evidence type="ECO:0000256" key="1">
    <source>
        <dbReference type="ARBA" id="ARBA00001954"/>
    </source>
</evidence>
<feature type="domain" description="JmjC" evidence="17">
    <location>
        <begin position="963"/>
        <end position="1212"/>
    </location>
</feature>
<dbReference type="AlphaFoldDB" id="A0AAV0FMY0"/>
<dbReference type="PROSITE" id="PS50089">
    <property type="entry name" value="ZF_RING_2"/>
    <property type="match status" value="1"/>
</dbReference>
<evidence type="ECO:0000256" key="4">
    <source>
        <dbReference type="ARBA" id="ARBA00022723"/>
    </source>
</evidence>
<dbReference type="GO" id="GO:0006357">
    <property type="term" value="P:regulation of transcription by RNA polymerase II"/>
    <property type="evidence" value="ECO:0007669"/>
    <property type="project" value="TreeGrafter"/>
</dbReference>
<evidence type="ECO:0000256" key="3">
    <source>
        <dbReference type="ARBA" id="ARBA00006801"/>
    </source>
</evidence>
<dbReference type="GO" id="GO:0000785">
    <property type="term" value="C:chromatin"/>
    <property type="evidence" value="ECO:0007669"/>
    <property type="project" value="TreeGrafter"/>
</dbReference>
<protein>
    <submittedName>
        <fullName evidence="19">Uncharacterized protein</fullName>
    </submittedName>
</protein>
<feature type="domain" description="WRC" evidence="18">
    <location>
        <begin position="13"/>
        <end position="58"/>
    </location>
</feature>
<dbReference type="SUPFAM" id="SSF51197">
    <property type="entry name" value="Clavaminate synthase-like"/>
    <property type="match status" value="1"/>
</dbReference>
<comment type="cofactor">
    <cofactor evidence="1">
        <name>Fe(2+)</name>
        <dbReference type="ChEBI" id="CHEBI:29033"/>
    </cofactor>
</comment>
<keyword evidence="5 13" id="KW-0863">Zinc-finger</keyword>
<evidence type="ECO:0000256" key="5">
    <source>
        <dbReference type="ARBA" id="ARBA00022771"/>
    </source>
</evidence>
<dbReference type="InterPro" id="IPR001841">
    <property type="entry name" value="Znf_RING"/>
</dbReference>
<gene>
    <name evidence="19" type="ORF">CEPIT_LOCUS35660</name>
</gene>
<feature type="region of interest" description="Disordered" evidence="15">
    <location>
        <begin position="270"/>
        <end position="294"/>
    </location>
</feature>
<dbReference type="PANTHER" id="PTHR12549">
    <property type="entry name" value="JMJC DOMAIN-CONTAINING HISTONE DEMETHYLATION PROTEIN"/>
    <property type="match status" value="1"/>
</dbReference>
<dbReference type="PANTHER" id="PTHR12549:SF38">
    <property type="entry name" value="JMJC DOMAIN-CONTAINING HISTONE DEMETHYLASE 2, ISOFORM A"/>
    <property type="match status" value="1"/>
</dbReference>
<keyword evidence="7" id="KW-0560">Oxidoreductase</keyword>
<evidence type="ECO:0000256" key="7">
    <source>
        <dbReference type="ARBA" id="ARBA00023002"/>
    </source>
</evidence>
<dbReference type="CDD" id="cd02208">
    <property type="entry name" value="cupin_RmlC-like"/>
    <property type="match status" value="1"/>
</dbReference>
<dbReference type="Pfam" id="PF02373">
    <property type="entry name" value="JmjC"/>
    <property type="match status" value="1"/>
</dbReference>
<evidence type="ECO:0000256" key="6">
    <source>
        <dbReference type="ARBA" id="ARBA00022833"/>
    </source>
</evidence>
<proteinExistence type="inferred from homology"/>
<feature type="region of interest" description="Disordered" evidence="15">
    <location>
        <begin position="326"/>
        <end position="364"/>
    </location>
</feature>
<feature type="compositionally biased region" description="Basic residues" evidence="15">
    <location>
        <begin position="277"/>
        <end position="292"/>
    </location>
</feature>
<dbReference type="FunFam" id="2.60.120.650:FF:000026">
    <property type="entry name" value="Transcription factor jumonji domain-containing protein"/>
    <property type="match status" value="1"/>
</dbReference>
<dbReference type="GO" id="GO:0000118">
    <property type="term" value="C:histone deacetylase complex"/>
    <property type="evidence" value="ECO:0007669"/>
    <property type="project" value="TreeGrafter"/>
</dbReference>
<dbReference type="GO" id="GO:0031490">
    <property type="term" value="F:chromatin DNA binding"/>
    <property type="evidence" value="ECO:0007669"/>
    <property type="project" value="TreeGrafter"/>
</dbReference>
<dbReference type="PROSITE" id="PS51667">
    <property type="entry name" value="WRC"/>
    <property type="match status" value="1"/>
</dbReference>
<organism evidence="19 20">
    <name type="scientific">Cuscuta epithymum</name>
    <dbReference type="NCBI Taxonomy" id="186058"/>
    <lineage>
        <taxon>Eukaryota</taxon>
        <taxon>Viridiplantae</taxon>
        <taxon>Streptophyta</taxon>
        <taxon>Embryophyta</taxon>
        <taxon>Tracheophyta</taxon>
        <taxon>Spermatophyta</taxon>
        <taxon>Magnoliopsida</taxon>
        <taxon>eudicotyledons</taxon>
        <taxon>Gunneridae</taxon>
        <taxon>Pentapetalae</taxon>
        <taxon>asterids</taxon>
        <taxon>lamiids</taxon>
        <taxon>Solanales</taxon>
        <taxon>Convolvulaceae</taxon>
        <taxon>Cuscuteae</taxon>
        <taxon>Cuscuta</taxon>
        <taxon>Cuscuta subgen. Cuscuta</taxon>
    </lineage>
</organism>
<sequence length="1261" mass="141664">MQTLEAVGGNGGVVDERRCKRSNSSIGWRCKDKALEGGVFCEKHLIWYHETTAKRKRMDILRSSDASLKGKKRRLGTRSVVNVNGAVKKRGRPKGSSSKKETNESDVVFLTPQSTGVVVKQKKMGRPTDESCTLFLTPQSTGVVVKKKMGRPKGSKNKKKPAEKKQGFEPLILENSKTGLIENEFGGERTVKKRGRPKGSKGKKKFTVAGQLMRKINKIGVRANELVVPKKRGRPKGKKNRVGGLITQKQQEFGSLMLHNCPVGVMDELLSTDGTQKKRGRPKGSSKGKKKHIEGSALVSAKQDGFEPLIIEDSGTGSVVNHQLSACNKRKRRRPKLSEENKNEALTGAVRKRGRPKGSKGSALVSAKQDGFESLIIEDSGTGSVVNHQLSACNKRKRRRPKLSEENKNEAMTGAVRKRGRPKGSKGKKKALVVLGDTPTELEDNEVGIIVNPGKKGRPKGSLGKKKKETVLSGNESGVLISLNGQYGDGTVEKDKCERKSLVLGIGAVLKEAANGNIRRRNSMASKRRPGATNWKENGTLMCHQCHKTNKSDIVFCLKCKKKRYCSECIAKWYPERTKKDIENACPFCCSNCNCSACLQADITAKVNIKESDEETHLRRSLYVLLNILPLLREIQEEAKTELDAEACIRGVQLTEEDITKSLLDEDDRIYCDNCKTSIVNFHRNCPNPDCAYDICLNCCRELRFRSIMGERTSDQNALSDKTDSSGVWEREKSNEIFSQWKSKVDGSIPCPPKELGGCASAMLSLRRIYEPNWVNELIKAAEELTANSHLPKIDFSEACHLCLTAIGNSSQHRNVRQAAFRNDNQDNLLYCPNAIDLLDEEFIHFQWHWRRGEPVIVRNTHAMGTGLSWEPMVMWRAFRNARKKLDEESFSVKAIDCLDWCEVEINIKQFFKGYLEGRSHRSGWPEMLKLKDWPPTKYFEECLPRHGAEFVAMLPFSDYTNPSSGLLNLATKLPVGSAKPDLGPKTYIAYGSEEELGRGDSVTKLHCDISDAVNILTHTSKVKYTTKQRAQLEKLKKEHEEEKDLKVLFESGNDASECMDFPGGTISSVPNSSPESSARLEADFMLTEQPLDVAHSGAVWDIFRREDVTKLTQYLQKHWKEFHHTKNDPVNSVTHPIHDQTFYLNEKHKKQLKDEFNVEPWTFEQYLGEAVFIPAGCPHQVRNRQSCIKVAVDFVSPENVQECIHLTEEFRLLPKLHRSKQDILEVKKLTLYGASVAIEEARNLMKKLPGSREESDRAYL</sequence>
<name>A0AAV0FMY0_9ASTE</name>
<dbReference type="GO" id="GO:0016491">
    <property type="term" value="F:oxidoreductase activity"/>
    <property type="evidence" value="ECO:0007669"/>
    <property type="project" value="UniProtKB-KW"/>
</dbReference>
<dbReference type="SMART" id="SM00384">
    <property type="entry name" value="AT_hook"/>
    <property type="match status" value="9"/>
</dbReference>
<feature type="region of interest" description="Disordered" evidence="15">
    <location>
        <begin position="146"/>
        <end position="165"/>
    </location>
</feature>
<comment type="function">
    <text evidence="12">May function as histone H3 lysine demethylase and be involved in regulation of gene expression.</text>
</comment>
<dbReference type="GO" id="GO:0003712">
    <property type="term" value="F:transcription coregulator activity"/>
    <property type="evidence" value="ECO:0007669"/>
    <property type="project" value="TreeGrafter"/>
</dbReference>
<keyword evidence="9" id="KW-0805">Transcription regulation</keyword>
<comment type="similarity">
    <text evidence="3">Belongs to the JARID1 histone demethylase family.</text>
</comment>
<feature type="compositionally biased region" description="Basic residues" evidence="15">
    <location>
        <begin position="146"/>
        <end position="162"/>
    </location>
</feature>
<feature type="region of interest" description="Disordered" evidence="15">
    <location>
        <begin position="392"/>
        <end position="430"/>
    </location>
</feature>
<dbReference type="GO" id="GO:0032454">
    <property type="term" value="F:histone H3K9 demethylase activity"/>
    <property type="evidence" value="ECO:0007669"/>
    <property type="project" value="InterPro"/>
</dbReference>
<evidence type="ECO:0000256" key="10">
    <source>
        <dbReference type="ARBA" id="ARBA00023163"/>
    </source>
</evidence>
<evidence type="ECO:0000256" key="13">
    <source>
        <dbReference type="PROSITE-ProRule" id="PRU00175"/>
    </source>
</evidence>
<feature type="compositionally biased region" description="Basic residues" evidence="15">
    <location>
        <begin position="416"/>
        <end position="430"/>
    </location>
</feature>
<evidence type="ECO:0000256" key="9">
    <source>
        <dbReference type="ARBA" id="ARBA00023015"/>
    </source>
</evidence>
<evidence type="ECO:0000259" key="18">
    <source>
        <dbReference type="PROSITE" id="PS51667"/>
    </source>
</evidence>
<dbReference type="InterPro" id="IPR018866">
    <property type="entry name" value="Znf-4CXXC_R1"/>
</dbReference>
<comment type="caution">
    <text evidence="19">The sequence shown here is derived from an EMBL/GenBank/DDBJ whole genome shotgun (WGS) entry which is preliminary data.</text>
</comment>
<evidence type="ECO:0000259" key="16">
    <source>
        <dbReference type="PROSITE" id="PS50089"/>
    </source>
</evidence>
<dbReference type="PROSITE" id="PS51184">
    <property type="entry name" value="JMJC"/>
    <property type="match status" value="1"/>
</dbReference>
<feature type="domain" description="RING-type" evidence="16">
    <location>
        <begin position="543"/>
        <end position="589"/>
    </location>
</feature>
<dbReference type="InterPro" id="IPR017956">
    <property type="entry name" value="AT_hook_DNA-bd_motif"/>
</dbReference>
<keyword evidence="6" id="KW-0862">Zinc</keyword>
<evidence type="ECO:0000313" key="20">
    <source>
        <dbReference type="Proteomes" id="UP001152523"/>
    </source>
</evidence>
<reference evidence="19" key="1">
    <citation type="submission" date="2022-07" db="EMBL/GenBank/DDBJ databases">
        <authorList>
            <person name="Macas J."/>
            <person name="Novak P."/>
            <person name="Neumann P."/>
        </authorList>
    </citation>
    <scope>NUCLEOTIDE SEQUENCE</scope>
</reference>
<dbReference type="InterPro" id="IPR014977">
    <property type="entry name" value="WRC_dom"/>
</dbReference>
<dbReference type="SMART" id="SM00558">
    <property type="entry name" value="JmjC"/>
    <property type="match status" value="1"/>
</dbReference>
<dbReference type="Pfam" id="PF10497">
    <property type="entry name" value="zf-4CXXC_R1"/>
    <property type="match status" value="1"/>
</dbReference>
<accession>A0AAV0FMY0</accession>
<keyword evidence="8" id="KW-0408">Iron</keyword>
<comment type="subcellular location">
    <subcellularLocation>
        <location evidence="2">Nucleus</location>
    </subcellularLocation>
</comment>
<dbReference type="InterPro" id="IPR045109">
    <property type="entry name" value="LSDs-like"/>
</dbReference>
<evidence type="ECO:0000256" key="14">
    <source>
        <dbReference type="PROSITE-ProRule" id="PRU01002"/>
    </source>
</evidence>
<feature type="region of interest" description="Disordered" evidence="15">
    <location>
        <begin position="82"/>
        <end position="107"/>
    </location>
</feature>
<evidence type="ECO:0000259" key="17">
    <source>
        <dbReference type="PROSITE" id="PS51184"/>
    </source>
</evidence>
<dbReference type="EMBL" id="CAMAPF010000997">
    <property type="protein sequence ID" value="CAH9136942.1"/>
    <property type="molecule type" value="Genomic_DNA"/>
</dbReference>
<keyword evidence="4" id="KW-0479">Metal-binding</keyword>
<keyword evidence="20" id="KW-1185">Reference proteome</keyword>
<dbReference type="InterPro" id="IPR003347">
    <property type="entry name" value="JmjC_dom"/>
</dbReference>
<evidence type="ECO:0000256" key="11">
    <source>
        <dbReference type="ARBA" id="ARBA00023242"/>
    </source>
</evidence>
<evidence type="ECO:0000256" key="2">
    <source>
        <dbReference type="ARBA" id="ARBA00004123"/>
    </source>
</evidence>
<keyword evidence="10" id="KW-0804">Transcription</keyword>
<keyword evidence="11" id="KW-0539">Nucleus</keyword>